<proteinExistence type="predicted"/>
<feature type="region of interest" description="Disordered" evidence="1">
    <location>
        <begin position="105"/>
        <end position="130"/>
    </location>
</feature>
<dbReference type="GO" id="GO:0051726">
    <property type="term" value="P:regulation of cell cycle"/>
    <property type="evidence" value="ECO:0007669"/>
    <property type="project" value="TreeGrafter"/>
</dbReference>
<dbReference type="GO" id="GO:0003677">
    <property type="term" value="F:DNA binding"/>
    <property type="evidence" value="ECO:0007669"/>
    <property type="project" value="TreeGrafter"/>
</dbReference>
<accession>A0A8S9JYD4</accession>
<dbReference type="GO" id="GO:0006351">
    <property type="term" value="P:DNA-templated transcription"/>
    <property type="evidence" value="ECO:0007669"/>
    <property type="project" value="InterPro"/>
</dbReference>
<protein>
    <submittedName>
        <fullName evidence="2">Uncharacterized protein</fullName>
    </submittedName>
</protein>
<dbReference type="GO" id="GO:0005654">
    <property type="term" value="C:nucleoplasm"/>
    <property type="evidence" value="ECO:0007669"/>
    <property type="project" value="TreeGrafter"/>
</dbReference>
<dbReference type="PANTHER" id="PTHR21689">
    <property type="entry name" value="LIN-9"/>
    <property type="match status" value="1"/>
</dbReference>
<dbReference type="GO" id="GO:0017053">
    <property type="term" value="C:transcription repressor complex"/>
    <property type="evidence" value="ECO:0007669"/>
    <property type="project" value="InterPro"/>
</dbReference>
<dbReference type="InterPro" id="IPR010561">
    <property type="entry name" value="LIN-9/ALY1"/>
</dbReference>
<name>A0A8S9JYD4_BRACR</name>
<evidence type="ECO:0000313" key="2">
    <source>
        <dbReference type="EMBL" id="KAF2586982.1"/>
    </source>
</evidence>
<comment type="caution">
    <text evidence="2">The sequence shown here is derived from an EMBL/GenBank/DDBJ whole genome shotgun (WGS) entry which is preliminary data.</text>
</comment>
<dbReference type="EMBL" id="QGKY02000246">
    <property type="protein sequence ID" value="KAF2586982.1"/>
    <property type="molecule type" value="Genomic_DNA"/>
</dbReference>
<dbReference type="PANTHER" id="PTHR21689:SF5">
    <property type="entry name" value="PROTEIN ALWAYS EARLY 1-RELATED"/>
    <property type="match status" value="1"/>
</dbReference>
<organism evidence="2">
    <name type="scientific">Brassica cretica</name>
    <name type="common">Mustard</name>
    <dbReference type="NCBI Taxonomy" id="69181"/>
    <lineage>
        <taxon>Eukaryota</taxon>
        <taxon>Viridiplantae</taxon>
        <taxon>Streptophyta</taxon>
        <taxon>Embryophyta</taxon>
        <taxon>Tracheophyta</taxon>
        <taxon>Spermatophyta</taxon>
        <taxon>Magnoliopsida</taxon>
        <taxon>eudicotyledons</taxon>
        <taxon>Gunneridae</taxon>
        <taxon>Pentapetalae</taxon>
        <taxon>rosids</taxon>
        <taxon>malvids</taxon>
        <taxon>Brassicales</taxon>
        <taxon>Brassicaceae</taxon>
        <taxon>Brassiceae</taxon>
        <taxon>Brassica</taxon>
    </lineage>
</organism>
<dbReference type="GO" id="GO:0006357">
    <property type="term" value="P:regulation of transcription by RNA polymerase II"/>
    <property type="evidence" value="ECO:0007669"/>
    <property type="project" value="TreeGrafter"/>
</dbReference>
<feature type="compositionally biased region" description="Polar residues" evidence="1">
    <location>
        <begin position="121"/>
        <end position="130"/>
    </location>
</feature>
<evidence type="ECO:0000256" key="1">
    <source>
        <dbReference type="SAM" id="MobiDB-lite"/>
    </source>
</evidence>
<dbReference type="AlphaFoldDB" id="A0A8S9JYD4"/>
<reference evidence="2" key="1">
    <citation type="submission" date="2019-12" db="EMBL/GenBank/DDBJ databases">
        <title>Genome sequencing and annotation of Brassica cretica.</title>
        <authorList>
            <person name="Studholme D.J."/>
            <person name="Sarris P.F."/>
        </authorList>
    </citation>
    <scope>NUCLEOTIDE SEQUENCE</scope>
    <source>
        <strain evidence="2">PFS-102/07</strain>
        <tissue evidence="2">Leaf</tissue>
    </source>
</reference>
<gene>
    <name evidence="2" type="ORF">F2Q70_00037711</name>
</gene>
<sequence>MPSNPLEYMPEGLRRQIDKCLSMKKEAQQSGNPNLGLSVIFPPCGLENADFSMSPSLNQGDMIAPILHGKAASSVKEGEDGIKLIQEALDMIGRYQPLRSSIVKQEEEHANGSIEHHHHNPSPSDASKSMANNDFIAQDGLAEKKEAQMPSELITSCVATWIMIQEALVKHRLVGKRVTPVDYKVLC</sequence>